<feature type="compositionally biased region" description="Polar residues" evidence="1">
    <location>
        <begin position="265"/>
        <end position="274"/>
    </location>
</feature>
<dbReference type="AlphaFoldDB" id="A0A7S4K245"/>
<dbReference type="InterPro" id="IPR049227">
    <property type="entry name" value="DUF6824"/>
</dbReference>
<feature type="compositionally biased region" description="Basic and acidic residues" evidence="1">
    <location>
        <begin position="255"/>
        <end position="264"/>
    </location>
</feature>
<evidence type="ECO:0000256" key="1">
    <source>
        <dbReference type="SAM" id="MobiDB-lite"/>
    </source>
</evidence>
<proteinExistence type="predicted"/>
<evidence type="ECO:0000313" key="3">
    <source>
        <dbReference type="EMBL" id="CAE2281409.1"/>
    </source>
</evidence>
<feature type="compositionally biased region" description="Polar residues" evidence="1">
    <location>
        <begin position="130"/>
        <end position="142"/>
    </location>
</feature>
<reference evidence="3" key="1">
    <citation type="submission" date="2021-01" db="EMBL/GenBank/DDBJ databases">
        <authorList>
            <person name="Corre E."/>
            <person name="Pelletier E."/>
            <person name="Niang G."/>
            <person name="Scheremetjew M."/>
            <person name="Finn R."/>
            <person name="Kale V."/>
            <person name="Holt S."/>
            <person name="Cochrane G."/>
            <person name="Meng A."/>
            <person name="Brown T."/>
            <person name="Cohen L."/>
        </authorList>
    </citation>
    <scope>NUCLEOTIDE SEQUENCE</scope>
    <source>
        <strain evidence="3">Isolate 1302-5</strain>
    </source>
</reference>
<feature type="region of interest" description="Disordered" evidence="1">
    <location>
        <begin position="244"/>
        <end position="276"/>
    </location>
</feature>
<feature type="region of interest" description="Disordered" evidence="1">
    <location>
        <begin position="400"/>
        <end position="421"/>
    </location>
</feature>
<organism evidence="3">
    <name type="scientific">Odontella aurita</name>
    <dbReference type="NCBI Taxonomy" id="265563"/>
    <lineage>
        <taxon>Eukaryota</taxon>
        <taxon>Sar</taxon>
        <taxon>Stramenopiles</taxon>
        <taxon>Ochrophyta</taxon>
        <taxon>Bacillariophyta</taxon>
        <taxon>Mediophyceae</taxon>
        <taxon>Biddulphiophycidae</taxon>
        <taxon>Eupodiscales</taxon>
        <taxon>Odontellaceae</taxon>
        <taxon>Odontella</taxon>
    </lineage>
</organism>
<name>A0A7S4K245_9STRA</name>
<accession>A0A7S4K245</accession>
<feature type="domain" description="DUF6824" evidence="2">
    <location>
        <begin position="168"/>
        <end position="254"/>
    </location>
</feature>
<dbReference type="EMBL" id="HBKQ01055265">
    <property type="protein sequence ID" value="CAE2281409.1"/>
    <property type="molecule type" value="Transcribed_RNA"/>
</dbReference>
<sequence length="436" mass="46378">MIGCKNVTGSETTKGDAAASGTAALPLFPPINDTPVAFASDYTGSCNPALNQVPNDGAAPPPSSSEDVNASLSGQILAGSDYLSSESNRVQGVVAAKAAPAPSSLDALALACAAQDMRTKGSLSPRVDMSASSTPIVSNKSHQGAADSLSRESDDGLGSPSFQLTNNDVLCGRGGLTNHHPGNVFFRRMVRMRQEDYLRASKRDKAGVARDIVDTIRKLDPPGRFLKKDSTNPGMWVEIGNRKAREKTSQALREGAPEKREELSNHATVPTTTAKESEPIQLFTKTSITASEIDLAACASVGCVQRARIVSSDSDGGNSSFTPFQEAHYIQGLTTSSYQVSNKPFCGSPTMVTPTLTPSSTCLEPMDTSVGQGGELPVPPLFCGMKRKMEHSTCSVQDEQMQEADAQRDAHQRSPGGMKRGPRLRIFKERMMEPCH</sequence>
<dbReference type="Pfam" id="PF20710">
    <property type="entry name" value="DUF6824"/>
    <property type="match status" value="1"/>
</dbReference>
<evidence type="ECO:0000259" key="2">
    <source>
        <dbReference type="Pfam" id="PF20710"/>
    </source>
</evidence>
<gene>
    <name evidence="3" type="ORF">OAUR00152_LOCUS37828</name>
</gene>
<feature type="region of interest" description="Disordered" evidence="1">
    <location>
        <begin position="121"/>
        <end position="160"/>
    </location>
</feature>
<protein>
    <recommendedName>
        <fullName evidence="2">DUF6824 domain-containing protein</fullName>
    </recommendedName>
</protein>
<feature type="region of interest" description="Disordered" evidence="1">
    <location>
        <begin position="49"/>
        <end position="69"/>
    </location>
</feature>